<dbReference type="EMBL" id="NJHN03000029">
    <property type="protein sequence ID" value="KAH9424175.1"/>
    <property type="molecule type" value="Genomic_DNA"/>
</dbReference>
<dbReference type="Gene3D" id="1.10.1370.10">
    <property type="entry name" value="Neurolysin, domain 3"/>
    <property type="match status" value="1"/>
</dbReference>
<evidence type="ECO:0000256" key="1">
    <source>
        <dbReference type="ARBA" id="ARBA00004173"/>
    </source>
</evidence>
<keyword evidence="4 10" id="KW-0479">Metal-binding</keyword>
<keyword evidence="6 10" id="KW-0862">Zinc</keyword>
<keyword evidence="9" id="KW-0496">Mitochondrion</keyword>
<evidence type="ECO:0000256" key="7">
    <source>
        <dbReference type="ARBA" id="ARBA00022946"/>
    </source>
</evidence>
<keyword evidence="13" id="KW-1185">Reference proteome</keyword>
<evidence type="ECO:0000313" key="12">
    <source>
        <dbReference type="EMBL" id="KAH9424175.1"/>
    </source>
</evidence>
<organism evidence="12 13">
    <name type="scientific">Dermatophagoides pteronyssinus</name>
    <name type="common">European house dust mite</name>
    <dbReference type="NCBI Taxonomy" id="6956"/>
    <lineage>
        <taxon>Eukaryota</taxon>
        <taxon>Metazoa</taxon>
        <taxon>Ecdysozoa</taxon>
        <taxon>Arthropoda</taxon>
        <taxon>Chelicerata</taxon>
        <taxon>Arachnida</taxon>
        <taxon>Acari</taxon>
        <taxon>Acariformes</taxon>
        <taxon>Sarcoptiformes</taxon>
        <taxon>Astigmata</taxon>
        <taxon>Psoroptidia</taxon>
        <taxon>Analgoidea</taxon>
        <taxon>Pyroglyphidae</taxon>
        <taxon>Dermatophagoidinae</taxon>
        <taxon>Dermatophagoides</taxon>
    </lineage>
</organism>
<evidence type="ECO:0000256" key="10">
    <source>
        <dbReference type="RuleBase" id="RU003435"/>
    </source>
</evidence>
<keyword evidence="8 10" id="KW-0482">Metalloprotease</keyword>
<evidence type="ECO:0000256" key="2">
    <source>
        <dbReference type="ARBA" id="ARBA00006040"/>
    </source>
</evidence>
<comment type="caution">
    <text evidence="12">The sequence shown here is derived from an EMBL/GenBank/DDBJ whole genome shotgun (WGS) entry which is preliminary data.</text>
</comment>
<protein>
    <recommendedName>
        <fullName evidence="11">Peptidase M3A/M3B catalytic domain-containing protein</fullName>
    </recommendedName>
</protein>
<dbReference type="InterPro" id="IPR001567">
    <property type="entry name" value="Pept_M3A_M3B_dom"/>
</dbReference>
<evidence type="ECO:0000256" key="5">
    <source>
        <dbReference type="ARBA" id="ARBA00022801"/>
    </source>
</evidence>
<dbReference type="SUPFAM" id="SSF55486">
    <property type="entry name" value="Metalloproteases ('zincins'), catalytic domain"/>
    <property type="match status" value="1"/>
</dbReference>
<dbReference type="SUPFAM" id="SSF47072">
    <property type="entry name" value="Cysteine alpha-hairpin motif"/>
    <property type="match status" value="1"/>
</dbReference>
<dbReference type="InterPro" id="IPR045090">
    <property type="entry name" value="Pept_M3A_M3B"/>
</dbReference>
<keyword evidence="5 10" id="KW-0378">Hydrolase</keyword>
<evidence type="ECO:0000259" key="11">
    <source>
        <dbReference type="Pfam" id="PF01432"/>
    </source>
</evidence>
<dbReference type="PANTHER" id="PTHR11804:SF79">
    <property type="entry name" value="MITOCHONDRIAL INTERMEDIATE PEPTIDASE"/>
    <property type="match status" value="1"/>
</dbReference>
<feature type="domain" description="Peptidase M3A/M3B catalytic" evidence="11">
    <location>
        <begin position="311"/>
        <end position="752"/>
    </location>
</feature>
<keyword evidence="3 10" id="KW-0645">Protease</keyword>
<gene>
    <name evidence="12" type="ORF">DERP_004357</name>
</gene>
<dbReference type="Gene3D" id="3.40.390.10">
    <property type="entry name" value="Collagenase (Catalytic Domain)"/>
    <property type="match status" value="1"/>
</dbReference>
<evidence type="ECO:0000256" key="8">
    <source>
        <dbReference type="ARBA" id="ARBA00023049"/>
    </source>
</evidence>
<comment type="cofactor">
    <cofactor evidence="10">
        <name>Zn(2+)</name>
        <dbReference type="ChEBI" id="CHEBI:29105"/>
    </cofactor>
    <text evidence="10">Binds 1 zinc ion.</text>
</comment>
<dbReference type="Pfam" id="PF01432">
    <property type="entry name" value="Peptidase_M3"/>
    <property type="match status" value="1"/>
</dbReference>
<dbReference type="PANTHER" id="PTHR11804">
    <property type="entry name" value="PROTEASE M3 THIMET OLIGOPEPTIDASE-RELATED"/>
    <property type="match status" value="1"/>
</dbReference>
<evidence type="ECO:0000256" key="9">
    <source>
        <dbReference type="ARBA" id="ARBA00023128"/>
    </source>
</evidence>
<name>A0ABQ8JNJ6_DERPT</name>
<dbReference type="Proteomes" id="UP000887458">
    <property type="component" value="Unassembled WGS sequence"/>
</dbReference>
<dbReference type="InterPro" id="IPR033851">
    <property type="entry name" value="M3A_MIP"/>
</dbReference>
<evidence type="ECO:0000313" key="13">
    <source>
        <dbReference type="Proteomes" id="UP000887458"/>
    </source>
</evidence>
<comment type="subcellular location">
    <subcellularLocation>
        <location evidence="1">Mitochondrion</location>
    </subcellularLocation>
</comment>
<reference evidence="12 13" key="1">
    <citation type="journal article" date="2018" name="J. Allergy Clin. Immunol.">
        <title>High-quality assembly of Dermatophagoides pteronyssinus genome and transcriptome reveals a wide range of novel allergens.</title>
        <authorList>
            <person name="Liu X.Y."/>
            <person name="Yang K.Y."/>
            <person name="Wang M.Q."/>
            <person name="Kwok J.S."/>
            <person name="Zeng X."/>
            <person name="Yang Z."/>
            <person name="Xiao X.J."/>
            <person name="Lau C.P."/>
            <person name="Li Y."/>
            <person name="Huang Z.M."/>
            <person name="Ba J.G."/>
            <person name="Yim A.K."/>
            <person name="Ouyang C.Y."/>
            <person name="Ngai S.M."/>
            <person name="Chan T.F."/>
            <person name="Leung E.L."/>
            <person name="Liu L."/>
            <person name="Liu Z.G."/>
            <person name="Tsui S.K."/>
        </authorList>
    </citation>
    <scope>NUCLEOTIDE SEQUENCE [LARGE SCALE GENOMIC DNA]</scope>
    <source>
        <strain evidence="12">Derp</strain>
    </source>
</reference>
<sequence length="764" mass="88052">METIKKQDRSSQRLRDLNPCYDESLISLKCQESKGKDHCEREIANYKTCTDFWNQVYDLRRFMGIRPFSPKGEEPMIRLNRWLNFIDYNRNVSYFTSLSNHVNNLAQHTKTVKQSKNRKGLFGHQVLADSNGFYIFRQNAITRAEYLVNEAISDKRNRKIVQIFDELSNSLCKVADLAEFIRIAHPDRNYTNAAEQASIAINAEVERLNTNRVLYDSLLKVVQNNDIVPTTPTDDYVTKLFLFDFEQCGIHLDDKVRNEIVRLNEHILHVGTYFMYGTTKPRIVLKKEIPEHLWKYFSIDNDKLVISGLQNESNDSQLREISFNQFLQYDDHQEQLLLELIYSRLKLAKICGFNSFAHRAINGSIAGSPELVWNLIDTVNNLIRHKSEKDFNYMLKLKSEETGNLSAQLMQWDVPYYTQSHKIKKFGHDITQSSPYFSIGSCMEGLNLIFQSIFNVELKINDTTQEDLWHPSVMKLSVNDQKTNKILGYIYCDFFVRSNKPYNDCHFTIQGGCDLPNGEYQLPIVVVFLNFPNATSYSPTLLTPSMVDNLFHEMGHAMHSMLARTPYQHITGTRCSTDLAEVPSILMEHFANDPRVVSKFAKHYQTGKPIPENLLHSWVTSKHLFNSSDLQLQIFYSALDQFYHSENPMKGCNNTTDILNMIQNQYYGIPNSSNTSWQLRFGHLVGYGAKYYSYLVSKAVANSIWNKLFINDPFSSAAGQIYHDKVLAHGGGKPPKEIVESILDETITANFLAKSLVDNIESNK</sequence>
<comment type="similarity">
    <text evidence="2 10">Belongs to the peptidase M3 family.</text>
</comment>
<accession>A0ABQ8JNJ6</accession>
<keyword evidence="7" id="KW-0809">Transit peptide</keyword>
<reference evidence="12 13" key="2">
    <citation type="journal article" date="2022" name="Mol. Biol. Evol.">
        <title>Comparative Genomics Reveals Insights into the Divergent Evolution of Astigmatic Mites and Household Pest Adaptations.</title>
        <authorList>
            <person name="Xiong Q."/>
            <person name="Wan A.T."/>
            <person name="Liu X."/>
            <person name="Fung C.S."/>
            <person name="Xiao X."/>
            <person name="Malainual N."/>
            <person name="Hou J."/>
            <person name="Wang L."/>
            <person name="Wang M."/>
            <person name="Yang K.Y."/>
            <person name="Cui Y."/>
            <person name="Leung E.L."/>
            <person name="Nong W."/>
            <person name="Shin S.K."/>
            <person name="Au S.W."/>
            <person name="Jeong K.Y."/>
            <person name="Chew F.T."/>
            <person name="Hui J.H."/>
            <person name="Leung T.F."/>
            <person name="Tungtrongchitr A."/>
            <person name="Zhong N."/>
            <person name="Liu Z."/>
            <person name="Tsui S.K."/>
        </authorList>
    </citation>
    <scope>NUCLEOTIDE SEQUENCE [LARGE SCALE GENOMIC DNA]</scope>
    <source>
        <strain evidence="12">Derp</strain>
    </source>
</reference>
<dbReference type="CDD" id="cd06457">
    <property type="entry name" value="M3A_MIP"/>
    <property type="match status" value="1"/>
</dbReference>
<dbReference type="InterPro" id="IPR024077">
    <property type="entry name" value="Neurolysin/TOP_dom2"/>
</dbReference>
<evidence type="ECO:0000256" key="6">
    <source>
        <dbReference type="ARBA" id="ARBA00022833"/>
    </source>
</evidence>
<proteinExistence type="inferred from homology"/>
<dbReference type="InterPro" id="IPR024079">
    <property type="entry name" value="MetalloPept_cat_dom_sf"/>
</dbReference>
<evidence type="ECO:0000256" key="4">
    <source>
        <dbReference type="ARBA" id="ARBA00022723"/>
    </source>
</evidence>
<dbReference type="InterPro" id="IPR009069">
    <property type="entry name" value="Cys_alpha_HP_mot_SF"/>
</dbReference>
<evidence type="ECO:0000256" key="3">
    <source>
        <dbReference type="ARBA" id="ARBA00022670"/>
    </source>
</evidence>